<accession>A0ABQ4MY13</accession>
<reference evidence="1 2" key="1">
    <citation type="submission" date="2021-03" db="EMBL/GenBank/DDBJ databases">
        <title>Antimicrobial resistance genes in bacteria isolated from Japanese honey, and their potential for conferring macrolide and lincosamide resistance in the American foulbrood pathogen Paenibacillus larvae.</title>
        <authorList>
            <person name="Okamoto M."/>
            <person name="Kumagai M."/>
            <person name="Kanamori H."/>
            <person name="Takamatsu D."/>
        </authorList>
    </citation>
    <scope>NUCLEOTIDE SEQUENCE [LARGE SCALE GENOMIC DNA]</scope>
    <source>
        <strain evidence="1 2">J15TS10</strain>
    </source>
</reference>
<dbReference type="EMBL" id="BOSM01000012">
    <property type="protein sequence ID" value="GIP60791.1"/>
    <property type="molecule type" value="Genomic_DNA"/>
</dbReference>
<evidence type="ECO:0000313" key="1">
    <source>
        <dbReference type="EMBL" id="GIP60791.1"/>
    </source>
</evidence>
<sequence length="59" mass="7049">MKIVVILFGDIPHPMIEMDFNDYHHSQREAVRERRRHLHTLNLLLQVQQRLKLGEFTAG</sequence>
<gene>
    <name evidence="1" type="ORF">J15TS10_46050</name>
</gene>
<name>A0ABQ4MY13_9BACL</name>
<comment type="caution">
    <text evidence="1">The sequence shown here is derived from an EMBL/GenBank/DDBJ whole genome shotgun (WGS) entry which is preliminary data.</text>
</comment>
<organism evidence="1 2">
    <name type="scientific">Paenibacillus woosongensis</name>
    <dbReference type="NCBI Taxonomy" id="307580"/>
    <lineage>
        <taxon>Bacteria</taxon>
        <taxon>Bacillati</taxon>
        <taxon>Bacillota</taxon>
        <taxon>Bacilli</taxon>
        <taxon>Bacillales</taxon>
        <taxon>Paenibacillaceae</taxon>
        <taxon>Paenibacillus</taxon>
    </lineage>
</organism>
<dbReference type="Proteomes" id="UP000681290">
    <property type="component" value="Unassembled WGS sequence"/>
</dbReference>
<evidence type="ECO:0000313" key="2">
    <source>
        <dbReference type="Proteomes" id="UP000681290"/>
    </source>
</evidence>
<proteinExistence type="predicted"/>
<keyword evidence="2" id="KW-1185">Reference proteome</keyword>
<protein>
    <submittedName>
        <fullName evidence="1">Uncharacterized protein</fullName>
    </submittedName>
</protein>